<dbReference type="InterPro" id="IPR045257">
    <property type="entry name" value="E2/Pdx1"/>
</dbReference>
<dbReference type="EMBL" id="JALJOU010000120">
    <property type="protein sequence ID" value="KAK9819392.1"/>
    <property type="molecule type" value="Genomic_DNA"/>
</dbReference>
<evidence type="ECO:0000313" key="1">
    <source>
        <dbReference type="EMBL" id="KAK9819392.1"/>
    </source>
</evidence>
<organism evidence="1 2">
    <name type="scientific">Elliptochloris bilobata</name>
    <dbReference type="NCBI Taxonomy" id="381761"/>
    <lineage>
        <taxon>Eukaryota</taxon>
        <taxon>Viridiplantae</taxon>
        <taxon>Chlorophyta</taxon>
        <taxon>core chlorophytes</taxon>
        <taxon>Trebouxiophyceae</taxon>
        <taxon>Trebouxiophyceae incertae sedis</taxon>
        <taxon>Elliptochloris clade</taxon>
        <taxon>Elliptochloris</taxon>
    </lineage>
</organism>
<dbReference type="GO" id="GO:0006086">
    <property type="term" value="P:pyruvate decarboxylation to acetyl-CoA"/>
    <property type="evidence" value="ECO:0007669"/>
    <property type="project" value="InterPro"/>
</dbReference>
<evidence type="ECO:0008006" key="3">
    <source>
        <dbReference type="Google" id="ProtNLM"/>
    </source>
</evidence>
<dbReference type="AlphaFoldDB" id="A0AAW1QDF1"/>
<dbReference type="SUPFAM" id="SSF51230">
    <property type="entry name" value="Single hybrid motif"/>
    <property type="match status" value="1"/>
</dbReference>
<dbReference type="PANTHER" id="PTHR23151:SF90">
    <property type="entry name" value="DIHYDROLIPOYLLYSINE-RESIDUE ACETYLTRANSFERASE COMPONENT OF PYRUVATE DEHYDROGENASE COMPLEX, MITOCHONDRIAL-RELATED"/>
    <property type="match status" value="1"/>
</dbReference>
<gene>
    <name evidence="1" type="ORF">WJX81_001745</name>
</gene>
<proteinExistence type="predicted"/>
<protein>
    <recommendedName>
        <fullName evidence="3">Lipoyl-binding domain-containing protein</fullName>
    </recommendedName>
</protein>
<dbReference type="Proteomes" id="UP001445335">
    <property type="component" value="Unassembled WGS sequence"/>
</dbReference>
<reference evidence="1 2" key="1">
    <citation type="journal article" date="2024" name="Nat. Commun.">
        <title>Phylogenomics reveals the evolutionary origins of lichenization in chlorophyte algae.</title>
        <authorList>
            <person name="Puginier C."/>
            <person name="Libourel C."/>
            <person name="Otte J."/>
            <person name="Skaloud P."/>
            <person name="Haon M."/>
            <person name="Grisel S."/>
            <person name="Petersen M."/>
            <person name="Berrin J.G."/>
            <person name="Delaux P.M."/>
            <person name="Dal Grande F."/>
            <person name="Keller J."/>
        </authorList>
    </citation>
    <scope>NUCLEOTIDE SEQUENCE [LARGE SCALE GENOMIC DNA]</scope>
    <source>
        <strain evidence="1 2">SAG 245.80</strain>
    </source>
</reference>
<comment type="caution">
    <text evidence="1">The sequence shown here is derived from an EMBL/GenBank/DDBJ whole genome shotgun (WGS) entry which is preliminary data.</text>
</comment>
<accession>A0AAW1QDF1</accession>
<dbReference type="GO" id="GO:0045254">
    <property type="term" value="C:pyruvate dehydrogenase complex"/>
    <property type="evidence" value="ECO:0007669"/>
    <property type="project" value="InterPro"/>
</dbReference>
<name>A0AAW1QDF1_9CHLO</name>
<dbReference type="PANTHER" id="PTHR23151">
    <property type="entry name" value="DIHYDROLIPOAMIDE ACETYL/SUCCINYL-TRANSFERASE-RELATED"/>
    <property type="match status" value="1"/>
</dbReference>
<keyword evidence="2" id="KW-1185">Reference proteome</keyword>
<sequence>MTHGSVRNWLKAPGDHVAEFDVVMEVDTESLTEEAYRVGSFSGTVTLLVEAQEDGVLQRILVPEGQHVAIGTPVALMSEEEVAPPGLQEWRPPEGFSVYAAGAAAGADVPRTLVWQSYLKEGGKDSGGCS</sequence>
<dbReference type="Gene3D" id="2.40.50.100">
    <property type="match status" value="1"/>
</dbReference>
<dbReference type="CDD" id="cd06849">
    <property type="entry name" value="lipoyl_domain"/>
    <property type="match status" value="1"/>
</dbReference>
<dbReference type="InterPro" id="IPR011053">
    <property type="entry name" value="Single_hybrid_motif"/>
</dbReference>
<evidence type="ECO:0000313" key="2">
    <source>
        <dbReference type="Proteomes" id="UP001445335"/>
    </source>
</evidence>